<feature type="transmembrane region" description="Helical" evidence="6">
    <location>
        <begin position="59"/>
        <end position="92"/>
    </location>
</feature>
<keyword evidence="3 6" id="KW-0812">Transmembrane</keyword>
<keyword evidence="2" id="KW-1003">Cell membrane</keyword>
<dbReference type="AlphaFoldDB" id="E1RC76"/>
<proteinExistence type="predicted"/>
<organism evidence="7 8">
    <name type="scientific">Sediminispirochaeta smaragdinae (strain DSM 11293 / JCM 15392 / SEBR 4228)</name>
    <name type="common">Spirochaeta smaragdinae</name>
    <dbReference type="NCBI Taxonomy" id="573413"/>
    <lineage>
        <taxon>Bacteria</taxon>
        <taxon>Pseudomonadati</taxon>
        <taxon>Spirochaetota</taxon>
        <taxon>Spirochaetia</taxon>
        <taxon>Spirochaetales</taxon>
        <taxon>Spirochaetaceae</taxon>
        <taxon>Sediminispirochaeta</taxon>
    </lineage>
</organism>
<comment type="subcellular location">
    <subcellularLocation>
        <location evidence="1">Cell membrane</location>
        <topology evidence="1">Multi-pass membrane protein</topology>
    </subcellularLocation>
</comment>
<evidence type="ECO:0000313" key="8">
    <source>
        <dbReference type="Proteomes" id="UP000002318"/>
    </source>
</evidence>
<dbReference type="Pfam" id="PF02653">
    <property type="entry name" value="BPD_transp_2"/>
    <property type="match status" value="1"/>
</dbReference>
<evidence type="ECO:0000256" key="6">
    <source>
        <dbReference type="SAM" id="Phobius"/>
    </source>
</evidence>
<feature type="transmembrane region" description="Helical" evidence="6">
    <location>
        <begin position="256"/>
        <end position="286"/>
    </location>
</feature>
<evidence type="ECO:0000256" key="2">
    <source>
        <dbReference type="ARBA" id="ARBA00022475"/>
    </source>
</evidence>
<keyword evidence="4 6" id="KW-1133">Transmembrane helix</keyword>
<gene>
    <name evidence="7" type="ordered locus">Spirs_0821</name>
</gene>
<name>E1RC76_SEDSS</name>
<dbReference type="InterPro" id="IPR001851">
    <property type="entry name" value="ABC_transp_permease"/>
</dbReference>
<dbReference type="KEGG" id="ssm:Spirs_0821"/>
<feature type="transmembrane region" description="Helical" evidence="6">
    <location>
        <begin position="125"/>
        <end position="145"/>
    </location>
</feature>
<feature type="transmembrane region" description="Helical" evidence="6">
    <location>
        <begin position="99"/>
        <end position="119"/>
    </location>
</feature>
<feature type="transmembrane region" description="Helical" evidence="6">
    <location>
        <begin position="219"/>
        <end position="236"/>
    </location>
</feature>
<sequence>MLGKKSVLLDNMKRLGHSRLYGISIILFSMIAFLFIASPTFRTVQNTINVLNQVSINGIIAIGMTFVIICAGIDISVGSIIALASVVVGAVLTHGGNCFLAVVLAVMACGLVGVFNGFFIAKYNMFPFVVTIASQLIIRGLAYVISNGKSYILTDPVFKQIGQGRLFGKIPYSILVFASVAIICYFLLSRMKYGRYLYATGGNEHAAIASGVNVQLIKLATYTIMGICTGIAGVLLTSRVNAGQPAMGVGYETDAIAASVIGGVSFMGGIGSVEGTVIGVLIIGLINNGMNLMGVSSFYQQIVKGFIILLTVMMDLKLTNKK</sequence>
<dbReference type="RefSeq" id="WP_013253420.1">
    <property type="nucleotide sequence ID" value="NC_014364.1"/>
</dbReference>
<reference evidence="7 8" key="1">
    <citation type="journal article" date="2010" name="Stand. Genomic Sci.">
        <title>Complete genome sequence of Spirochaeta smaragdinae type strain (SEBR 4228).</title>
        <authorList>
            <person name="Mavromatis K."/>
            <person name="Yasawong M."/>
            <person name="Chertkov O."/>
            <person name="Lapidus A."/>
            <person name="Lucas S."/>
            <person name="Nolan M."/>
            <person name="Del Rio T.G."/>
            <person name="Tice H."/>
            <person name="Cheng J.F."/>
            <person name="Pitluck S."/>
            <person name="Liolios K."/>
            <person name="Ivanova N."/>
            <person name="Tapia R."/>
            <person name="Han C."/>
            <person name="Bruce D."/>
            <person name="Goodwin L."/>
            <person name="Pati A."/>
            <person name="Chen A."/>
            <person name="Palaniappan K."/>
            <person name="Land M."/>
            <person name="Hauser L."/>
            <person name="Chang Y.J."/>
            <person name="Jeffries C.D."/>
            <person name="Detter J.C."/>
            <person name="Rohde M."/>
            <person name="Brambilla E."/>
            <person name="Spring S."/>
            <person name="Goker M."/>
            <person name="Sikorski J."/>
            <person name="Woyke T."/>
            <person name="Bristow J."/>
            <person name="Eisen J.A."/>
            <person name="Markowitz V."/>
            <person name="Hugenholtz P."/>
            <person name="Klenk H.P."/>
            <person name="Kyrpides N.C."/>
        </authorList>
    </citation>
    <scope>NUCLEOTIDE SEQUENCE [LARGE SCALE GENOMIC DNA]</scope>
    <source>
        <strain evidence="8">DSM 11293 / JCM 15392 / SEBR 4228</strain>
    </source>
</reference>
<evidence type="ECO:0000256" key="4">
    <source>
        <dbReference type="ARBA" id="ARBA00022989"/>
    </source>
</evidence>
<evidence type="ECO:0000256" key="1">
    <source>
        <dbReference type="ARBA" id="ARBA00004651"/>
    </source>
</evidence>
<keyword evidence="8" id="KW-1185">Reference proteome</keyword>
<evidence type="ECO:0000256" key="5">
    <source>
        <dbReference type="ARBA" id="ARBA00023136"/>
    </source>
</evidence>
<dbReference type="PANTHER" id="PTHR32196">
    <property type="entry name" value="ABC TRANSPORTER PERMEASE PROTEIN YPHD-RELATED-RELATED"/>
    <property type="match status" value="1"/>
</dbReference>
<dbReference type="OrthoDB" id="368246at2"/>
<feature type="transmembrane region" description="Helical" evidence="6">
    <location>
        <begin position="298"/>
        <end position="316"/>
    </location>
</feature>
<dbReference type="HOGENOM" id="CLU_028880_2_2_12"/>
<evidence type="ECO:0000256" key="3">
    <source>
        <dbReference type="ARBA" id="ARBA00022692"/>
    </source>
</evidence>
<keyword evidence="5 6" id="KW-0472">Membrane</keyword>
<feature type="transmembrane region" description="Helical" evidence="6">
    <location>
        <begin position="20"/>
        <end position="39"/>
    </location>
</feature>
<dbReference type="STRING" id="573413.Spirs_0821"/>
<feature type="transmembrane region" description="Helical" evidence="6">
    <location>
        <begin position="166"/>
        <end position="188"/>
    </location>
</feature>
<dbReference type="Proteomes" id="UP000002318">
    <property type="component" value="Chromosome"/>
</dbReference>
<dbReference type="GO" id="GO:0005886">
    <property type="term" value="C:plasma membrane"/>
    <property type="evidence" value="ECO:0007669"/>
    <property type="project" value="UniProtKB-SubCell"/>
</dbReference>
<dbReference type="EMBL" id="CP002116">
    <property type="protein sequence ID" value="ADK79956.1"/>
    <property type="molecule type" value="Genomic_DNA"/>
</dbReference>
<dbReference type="eggNOG" id="COG1172">
    <property type="taxonomic scope" value="Bacteria"/>
</dbReference>
<protein>
    <submittedName>
        <fullName evidence="7">Inner-membrane translocator</fullName>
    </submittedName>
</protein>
<dbReference type="CDD" id="cd06579">
    <property type="entry name" value="TM_PBP1_transp_AraH_like"/>
    <property type="match status" value="1"/>
</dbReference>
<accession>E1RC76</accession>
<evidence type="ECO:0000313" key="7">
    <source>
        <dbReference type="EMBL" id="ADK79956.1"/>
    </source>
</evidence>
<dbReference type="GO" id="GO:0022857">
    <property type="term" value="F:transmembrane transporter activity"/>
    <property type="evidence" value="ECO:0007669"/>
    <property type="project" value="InterPro"/>
</dbReference>